<keyword evidence="11" id="KW-1185">Reference proteome</keyword>
<reference evidence="10 11" key="1">
    <citation type="submission" date="2024-01" db="EMBL/GenBank/DDBJ databases">
        <authorList>
            <person name="Allen C."/>
            <person name="Tagirdzhanova G."/>
        </authorList>
    </citation>
    <scope>NUCLEOTIDE SEQUENCE [LARGE SCALE GENOMIC DNA]</scope>
</reference>
<keyword evidence="6 9" id="KW-0418">Kinase</keyword>
<evidence type="ECO:0000256" key="4">
    <source>
        <dbReference type="ARBA" id="ARBA00022679"/>
    </source>
</evidence>
<comment type="similarity">
    <text evidence="2 9">Belongs to the gluconokinase GntK/GntV family.</text>
</comment>
<evidence type="ECO:0000256" key="2">
    <source>
        <dbReference type="ARBA" id="ARBA00008420"/>
    </source>
</evidence>
<dbReference type="SUPFAM" id="SSF52540">
    <property type="entry name" value="P-loop containing nucleoside triphosphate hydrolases"/>
    <property type="match status" value="1"/>
</dbReference>
<dbReference type="InterPro" id="IPR006001">
    <property type="entry name" value="Therm_gnt_kin"/>
</dbReference>
<comment type="pathway">
    <text evidence="1 9">Carbohydrate acid metabolism; D-gluconate degradation.</text>
</comment>
<evidence type="ECO:0000256" key="5">
    <source>
        <dbReference type="ARBA" id="ARBA00022741"/>
    </source>
</evidence>
<gene>
    <name evidence="10" type="ORF">SBRCBS47491_003644</name>
</gene>
<evidence type="ECO:0000256" key="9">
    <source>
        <dbReference type="RuleBase" id="RU363066"/>
    </source>
</evidence>
<evidence type="ECO:0000256" key="6">
    <source>
        <dbReference type="ARBA" id="ARBA00022777"/>
    </source>
</evidence>
<dbReference type="Gene3D" id="3.40.50.300">
    <property type="entry name" value="P-loop containing nucleotide triphosphate hydrolases"/>
    <property type="match status" value="1"/>
</dbReference>
<dbReference type="EMBL" id="CAWUHC010000025">
    <property type="protein sequence ID" value="CAK7218849.1"/>
    <property type="molecule type" value="Genomic_DNA"/>
</dbReference>
<evidence type="ECO:0000313" key="10">
    <source>
        <dbReference type="EMBL" id="CAK7218849.1"/>
    </source>
</evidence>
<evidence type="ECO:0000256" key="1">
    <source>
        <dbReference type="ARBA" id="ARBA00004875"/>
    </source>
</evidence>
<keyword evidence="5 9" id="KW-0547">Nucleotide-binding</keyword>
<dbReference type="InterPro" id="IPR027417">
    <property type="entry name" value="P-loop_NTPase"/>
</dbReference>
<sequence>MATQTTPVPAPPPLTARDGGCIDDTRWIVFVIGSSASGKTVTAKYLANVLNAKYIEGDDFHPKANVDKMSRGEPLTDADRAGWLQAISDHAVVHMRGPGTHHLIVTCSALKRDYRALLRTGAHKAGDLRLLFVLLDVPEAELVRRSEERARTTGHFAKSNLVHSQLAILERPDGTPEHAEPDIVVVDGNRPLPEVEASALAIVEATWHKADEDEKRAASKASKASTAP</sequence>
<keyword evidence="7 9" id="KW-0067">ATP-binding</keyword>
<dbReference type="EC" id="2.7.1.12" evidence="3 9"/>
<comment type="catalytic activity">
    <reaction evidence="8 9">
        <text>D-gluconate + ATP = 6-phospho-D-gluconate + ADP + H(+)</text>
        <dbReference type="Rhea" id="RHEA:19433"/>
        <dbReference type="ChEBI" id="CHEBI:15378"/>
        <dbReference type="ChEBI" id="CHEBI:18391"/>
        <dbReference type="ChEBI" id="CHEBI:30616"/>
        <dbReference type="ChEBI" id="CHEBI:58759"/>
        <dbReference type="ChEBI" id="CHEBI:456216"/>
        <dbReference type="EC" id="2.7.1.12"/>
    </reaction>
</comment>
<dbReference type="CDD" id="cd02021">
    <property type="entry name" value="GntK"/>
    <property type="match status" value="1"/>
</dbReference>
<name>A0ABP0BHY0_9PEZI</name>
<dbReference type="PANTHER" id="PTHR43442">
    <property type="entry name" value="GLUCONOKINASE-RELATED"/>
    <property type="match status" value="1"/>
</dbReference>
<evidence type="ECO:0000256" key="3">
    <source>
        <dbReference type="ARBA" id="ARBA00012054"/>
    </source>
</evidence>
<dbReference type="PANTHER" id="PTHR43442:SF3">
    <property type="entry name" value="GLUCONOKINASE-RELATED"/>
    <property type="match status" value="1"/>
</dbReference>
<comment type="caution">
    <text evidence="10">The sequence shown here is derived from an EMBL/GenBank/DDBJ whole genome shotgun (WGS) entry which is preliminary data.</text>
</comment>
<dbReference type="NCBIfam" id="TIGR01313">
    <property type="entry name" value="therm_gnt_kin"/>
    <property type="match status" value="1"/>
</dbReference>
<dbReference type="Pfam" id="PF13671">
    <property type="entry name" value="AAA_33"/>
    <property type="match status" value="1"/>
</dbReference>
<evidence type="ECO:0000313" key="11">
    <source>
        <dbReference type="Proteomes" id="UP001642406"/>
    </source>
</evidence>
<accession>A0ABP0BHY0</accession>
<keyword evidence="4 9" id="KW-0808">Transferase</keyword>
<evidence type="ECO:0000256" key="7">
    <source>
        <dbReference type="ARBA" id="ARBA00022840"/>
    </source>
</evidence>
<dbReference type="Proteomes" id="UP001642406">
    <property type="component" value="Unassembled WGS sequence"/>
</dbReference>
<evidence type="ECO:0000256" key="8">
    <source>
        <dbReference type="ARBA" id="ARBA00048090"/>
    </source>
</evidence>
<organism evidence="10 11">
    <name type="scientific">Sporothrix bragantina</name>
    <dbReference type="NCBI Taxonomy" id="671064"/>
    <lineage>
        <taxon>Eukaryota</taxon>
        <taxon>Fungi</taxon>
        <taxon>Dikarya</taxon>
        <taxon>Ascomycota</taxon>
        <taxon>Pezizomycotina</taxon>
        <taxon>Sordariomycetes</taxon>
        <taxon>Sordariomycetidae</taxon>
        <taxon>Ophiostomatales</taxon>
        <taxon>Ophiostomataceae</taxon>
        <taxon>Sporothrix</taxon>
    </lineage>
</organism>
<proteinExistence type="inferred from homology"/>
<protein>
    <recommendedName>
        <fullName evidence="3 9">Gluconokinase</fullName>
        <ecNumber evidence="3 9">2.7.1.12</ecNumber>
    </recommendedName>
</protein>